<dbReference type="EMBL" id="JAUSVL010000001">
    <property type="protein sequence ID" value="MDQ0291917.1"/>
    <property type="molecule type" value="Genomic_DNA"/>
</dbReference>
<keyword evidence="6" id="KW-0067">ATP-binding</keyword>
<evidence type="ECO:0000256" key="8">
    <source>
        <dbReference type="ARBA" id="ARBA00048679"/>
    </source>
</evidence>
<evidence type="ECO:0000256" key="3">
    <source>
        <dbReference type="ARBA" id="ARBA00022679"/>
    </source>
</evidence>
<dbReference type="RefSeq" id="WP_307265365.1">
    <property type="nucleotide sequence ID" value="NZ_JAUSVL010000001.1"/>
</dbReference>
<keyword evidence="11" id="KW-1185">Reference proteome</keyword>
<dbReference type="GO" id="GO:0004674">
    <property type="term" value="F:protein serine/threonine kinase activity"/>
    <property type="evidence" value="ECO:0007669"/>
    <property type="project" value="UniProtKB-KW"/>
</dbReference>
<proteinExistence type="predicted"/>
<dbReference type="SUPFAM" id="SSF56112">
    <property type="entry name" value="Protein kinase-like (PK-like)"/>
    <property type="match status" value="1"/>
</dbReference>
<organism evidence="10 11">
    <name type="scientific">Oligosphaera ethanolica</name>
    <dbReference type="NCBI Taxonomy" id="760260"/>
    <lineage>
        <taxon>Bacteria</taxon>
        <taxon>Pseudomonadati</taxon>
        <taxon>Lentisphaerota</taxon>
        <taxon>Oligosphaeria</taxon>
        <taxon>Oligosphaerales</taxon>
        <taxon>Oligosphaeraceae</taxon>
        <taxon>Oligosphaera</taxon>
    </lineage>
</organism>
<reference evidence="10" key="1">
    <citation type="submission" date="2023-07" db="EMBL/GenBank/DDBJ databases">
        <title>Genomic Encyclopedia of Type Strains, Phase IV (KMG-IV): sequencing the most valuable type-strain genomes for metagenomic binning, comparative biology and taxonomic classification.</title>
        <authorList>
            <person name="Goeker M."/>
        </authorList>
    </citation>
    <scope>NUCLEOTIDE SEQUENCE</scope>
    <source>
        <strain evidence="10">DSM 24202</strain>
    </source>
</reference>
<evidence type="ECO:0000256" key="5">
    <source>
        <dbReference type="ARBA" id="ARBA00022777"/>
    </source>
</evidence>
<protein>
    <recommendedName>
        <fullName evidence="1">non-specific serine/threonine protein kinase</fullName>
        <ecNumber evidence="1">2.7.11.1</ecNumber>
    </recommendedName>
</protein>
<evidence type="ECO:0000256" key="1">
    <source>
        <dbReference type="ARBA" id="ARBA00012513"/>
    </source>
</evidence>
<dbReference type="Proteomes" id="UP001238163">
    <property type="component" value="Unassembled WGS sequence"/>
</dbReference>
<evidence type="ECO:0000259" key="9">
    <source>
        <dbReference type="PROSITE" id="PS50011"/>
    </source>
</evidence>
<dbReference type="InterPro" id="IPR011009">
    <property type="entry name" value="Kinase-like_dom_sf"/>
</dbReference>
<comment type="catalytic activity">
    <reaction evidence="7">
        <text>L-threonyl-[protein] + ATP = O-phospho-L-threonyl-[protein] + ADP + H(+)</text>
        <dbReference type="Rhea" id="RHEA:46608"/>
        <dbReference type="Rhea" id="RHEA-COMP:11060"/>
        <dbReference type="Rhea" id="RHEA-COMP:11605"/>
        <dbReference type="ChEBI" id="CHEBI:15378"/>
        <dbReference type="ChEBI" id="CHEBI:30013"/>
        <dbReference type="ChEBI" id="CHEBI:30616"/>
        <dbReference type="ChEBI" id="CHEBI:61977"/>
        <dbReference type="ChEBI" id="CHEBI:456216"/>
        <dbReference type="EC" id="2.7.11.1"/>
    </reaction>
</comment>
<keyword evidence="2" id="KW-0723">Serine/threonine-protein kinase</keyword>
<name>A0AAE3VJU5_9BACT</name>
<feature type="domain" description="Protein kinase" evidence="9">
    <location>
        <begin position="1"/>
        <end position="216"/>
    </location>
</feature>
<evidence type="ECO:0000256" key="6">
    <source>
        <dbReference type="ARBA" id="ARBA00022840"/>
    </source>
</evidence>
<comment type="caution">
    <text evidence="10">The sequence shown here is derived from an EMBL/GenBank/DDBJ whole genome shotgun (WGS) entry which is preliminary data.</text>
</comment>
<dbReference type="GO" id="GO:0005524">
    <property type="term" value="F:ATP binding"/>
    <property type="evidence" value="ECO:0007669"/>
    <property type="project" value="UniProtKB-KW"/>
</dbReference>
<keyword evidence="3" id="KW-0808">Transferase</keyword>
<dbReference type="Gene3D" id="1.10.510.10">
    <property type="entry name" value="Transferase(Phosphotransferase) domain 1"/>
    <property type="match status" value="1"/>
</dbReference>
<evidence type="ECO:0000256" key="2">
    <source>
        <dbReference type="ARBA" id="ARBA00022527"/>
    </source>
</evidence>
<dbReference type="Pfam" id="PF01163">
    <property type="entry name" value="RIO1"/>
    <property type="match status" value="1"/>
</dbReference>
<keyword evidence="5 10" id="KW-0418">Kinase</keyword>
<gene>
    <name evidence="10" type="ORF">J3R75_004024</name>
</gene>
<keyword evidence="4" id="KW-0547">Nucleotide-binding</keyword>
<dbReference type="InterPro" id="IPR000719">
    <property type="entry name" value="Prot_kinase_dom"/>
</dbReference>
<comment type="catalytic activity">
    <reaction evidence="8">
        <text>L-seryl-[protein] + ATP = O-phospho-L-seryl-[protein] + ADP + H(+)</text>
        <dbReference type="Rhea" id="RHEA:17989"/>
        <dbReference type="Rhea" id="RHEA-COMP:9863"/>
        <dbReference type="Rhea" id="RHEA-COMP:11604"/>
        <dbReference type="ChEBI" id="CHEBI:15378"/>
        <dbReference type="ChEBI" id="CHEBI:29999"/>
        <dbReference type="ChEBI" id="CHEBI:30616"/>
        <dbReference type="ChEBI" id="CHEBI:83421"/>
        <dbReference type="ChEBI" id="CHEBI:456216"/>
        <dbReference type="EC" id="2.7.11.1"/>
    </reaction>
</comment>
<sequence>MIKAARSIGDADVYRAEQPGATSLLVKSYRQRPLFIRWLFARRCLRNEYHKLAFLRDLGIVRVPQPVALPDKDTLAMEFLTDAVPLNTTWRTDRQPPQEFFSKLNDIITELHRRGFAHGDFRSTNVMVTHDGEPCLIDFATAVCRNPGCSCVEQALFPFFRRTDLFAMAKIIAKFHPEMLSGPQTQRLGSPPWYLRLGRFLRKNVYRRYLKQSFEG</sequence>
<evidence type="ECO:0000313" key="10">
    <source>
        <dbReference type="EMBL" id="MDQ0291917.1"/>
    </source>
</evidence>
<evidence type="ECO:0000313" key="11">
    <source>
        <dbReference type="Proteomes" id="UP001238163"/>
    </source>
</evidence>
<dbReference type="EC" id="2.7.11.1" evidence="1"/>
<evidence type="ECO:0000256" key="7">
    <source>
        <dbReference type="ARBA" id="ARBA00047899"/>
    </source>
</evidence>
<accession>A0AAE3VJU5</accession>
<dbReference type="PROSITE" id="PS50011">
    <property type="entry name" value="PROTEIN_KINASE_DOM"/>
    <property type="match status" value="1"/>
</dbReference>
<evidence type="ECO:0000256" key="4">
    <source>
        <dbReference type="ARBA" id="ARBA00022741"/>
    </source>
</evidence>
<dbReference type="AlphaFoldDB" id="A0AAE3VJU5"/>
<dbReference type="InterPro" id="IPR018934">
    <property type="entry name" value="RIO_dom"/>
</dbReference>